<dbReference type="Proteomes" id="UP000030700">
    <property type="component" value="Unassembled WGS sequence"/>
</dbReference>
<dbReference type="InterPro" id="IPR003660">
    <property type="entry name" value="HAMP_dom"/>
</dbReference>
<dbReference type="HOGENOM" id="CLU_453961_0_0_0"/>
<feature type="domain" description="HAMP" evidence="11">
    <location>
        <begin position="216"/>
        <end position="268"/>
    </location>
</feature>
<gene>
    <name evidence="12" type="ORF">U14_05937</name>
</gene>
<comment type="subcellular location">
    <subcellularLocation>
        <location evidence="2">Membrane</location>
    </subcellularLocation>
</comment>
<dbReference type="GO" id="GO:0016020">
    <property type="term" value="C:membrane"/>
    <property type="evidence" value="ECO:0007669"/>
    <property type="project" value="UniProtKB-SubCell"/>
</dbReference>
<evidence type="ECO:0000256" key="9">
    <source>
        <dbReference type="SAM" id="Phobius"/>
    </source>
</evidence>
<keyword evidence="6 12" id="KW-0418">Kinase</keyword>
<dbReference type="InterPro" id="IPR004358">
    <property type="entry name" value="Sig_transdc_His_kin-like_C"/>
</dbReference>
<dbReference type="Pfam" id="PF00512">
    <property type="entry name" value="HisKA"/>
    <property type="match status" value="1"/>
</dbReference>
<dbReference type="PROSITE" id="PS50109">
    <property type="entry name" value="HIS_KIN"/>
    <property type="match status" value="1"/>
</dbReference>
<dbReference type="PRINTS" id="PR00344">
    <property type="entry name" value="BCTRLSENSOR"/>
</dbReference>
<dbReference type="Gene3D" id="1.10.287.130">
    <property type="match status" value="1"/>
</dbReference>
<organism evidence="12">
    <name type="scientific">Candidatus Moduliflexus flocculans</name>
    <dbReference type="NCBI Taxonomy" id="1499966"/>
    <lineage>
        <taxon>Bacteria</taxon>
        <taxon>Candidatus Moduliflexota</taxon>
        <taxon>Candidatus Moduliflexia</taxon>
        <taxon>Candidatus Moduliflexales</taxon>
        <taxon>Candidatus Moduliflexaceae</taxon>
    </lineage>
</organism>
<keyword evidence="9" id="KW-0472">Membrane</keyword>
<dbReference type="SUPFAM" id="SSF55874">
    <property type="entry name" value="ATPase domain of HSP90 chaperone/DNA topoisomerase II/histidine kinase"/>
    <property type="match status" value="1"/>
</dbReference>
<dbReference type="SUPFAM" id="SSF158472">
    <property type="entry name" value="HAMP domain-like"/>
    <property type="match status" value="1"/>
</dbReference>
<dbReference type="EMBL" id="DF820462">
    <property type="protein sequence ID" value="GAK54650.1"/>
    <property type="molecule type" value="Genomic_DNA"/>
</dbReference>
<evidence type="ECO:0000256" key="8">
    <source>
        <dbReference type="SAM" id="MobiDB-lite"/>
    </source>
</evidence>
<proteinExistence type="predicted"/>
<dbReference type="Pfam" id="PF02518">
    <property type="entry name" value="HATPase_c"/>
    <property type="match status" value="1"/>
</dbReference>
<evidence type="ECO:0000313" key="13">
    <source>
        <dbReference type="Proteomes" id="UP000030700"/>
    </source>
</evidence>
<dbReference type="SUPFAM" id="SSF47384">
    <property type="entry name" value="Homodimeric domain of signal transducing histidine kinase"/>
    <property type="match status" value="1"/>
</dbReference>
<dbReference type="GO" id="GO:0000155">
    <property type="term" value="F:phosphorelay sensor kinase activity"/>
    <property type="evidence" value="ECO:0007669"/>
    <property type="project" value="InterPro"/>
</dbReference>
<dbReference type="Gene3D" id="6.10.340.10">
    <property type="match status" value="1"/>
</dbReference>
<evidence type="ECO:0000256" key="7">
    <source>
        <dbReference type="SAM" id="Coils"/>
    </source>
</evidence>
<dbReference type="SMART" id="SM00304">
    <property type="entry name" value="HAMP"/>
    <property type="match status" value="1"/>
</dbReference>
<evidence type="ECO:0000256" key="2">
    <source>
        <dbReference type="ARBA" id="ARBA00004370"/>
    </source>
</evidence>
<dbReference type="InterPro" id="IPR036890">
    <property type="entry name" value="HATPase_C_sf"/>
</dbReference>
<evidence type="ECO:0000256" key="5">
    <source>
        <dbReference type="ARBA" id="ARBA00022679"/>
    </source>
</evidence>
<dbReference type="STRING" id="1499966.U14_05937"/>
<evidence type="ECO:0000256" key="1">
    <source>
        <dbReference type="ARBA" id="ARBA00000085"/>
    </source>
</evidence>
<evidence type="ECO:0000256" key="3">
    <source>
        <dbReference type="ARBA" id="ARBA00012438"/>
    </source>
</evidence>
<dbReference type="InterPro" id="IPR036097">
    <property type="entry name" value="HisK_dim/P_sf"/>
</dbReference>
<dbReference type="PANTHER" id="PTHR43065:SF50">
    <property type="entry name" value="HISTIDINE KINASE"/>
    <property type="match status" value="1"/>
</dbReference>
<keyword evidence="7" id="KW-0175">Coiled coil</keyword>
<feature type="coiled-coil region" evidence="7">
    <location>
        <begin position="260"/>
        <end position="308"/>
    </location>
</feature>
<dbReference type="CDD" id="cd06225">
    <property type="entry name" value="HAMP"/>
    <property type="match status" value="1"/>
</dbReference>
<keyword evidence="9" id="KW-0812">Transmembrane</keyword>
<feature type="transmembrane region" description="Helical" evidence="9">
    <location>
        <begin position="196"/>
        <end position="215"/>
    </location>
</feature>
<dbReference type="EC" id="2.7.13.3" evidence="3"/>
<dbReference type="CDD" id="cd00082">
    <property type="entry name" value="HisKA"/>
    <property type="match status" value="1"/>
</dbReference>
<comment type="catalytic activity">
    <reaction evidence="1">
        <text>ATP + protein L-histidine = ADP + protein N-phospho-L-histidine.</text>
        <dbReference type="EC" id="2.7.13.3"/>
    </reaction>
</comment>
<dbReference type="Pfam" id="PF00672">
    <property type="entry name" value="HAMP"/>
    <property type="match status" value="1"/>
</dbReference>
<protein>
    <recommendedName>
        <fullName evidence="3">histidine kinase</fullName>
        <ecNumber evidence="3">2.7.13.3</ecNumber>
    </recommendedName>
</protein>
<evidence type="ECO:0000259" key="10">
    <source>
        <dbReference type="PROSITE" id="PS50109"/>
    </source>
</evidence>
<dbReference type="PANTHER" id="PTHR43065">
    <property type="entry name" value="SENSOR HISTIDINE KINASE"/>
    <property type="match status" value="1"/>
</dbReference>
<dbReference type="InterPro" id="IPR005467">
    <property type="entry name" value="His_kinase_dom"/>
</dbReference>
<keyword evidence="4" id="KW-0597">Phosphoprotein</keyword>
<keyword evidence="13" id="KW-1185">Reference proteome</keyword>
<accession>A0A081BTB9</accession>
<dbReference type="PROSITE" id="PS50885">
    <property type="entry name" value="HAMP"/>
    <property type="match status" value="1"/>
</dbReference>
<evidence type="ECO:0000256" key="4">
    <source>
        <dbReference type="ARBA" id="ARBA00022553"/>
    </source>
</evidence>
<evidence type="ECO:0000313" key="12">
    <source>
        <dbReference type="EMBL" id="GAK54650.1"/>
    </source>
</evidence>
<reference evidence="12" key="1">
    <citation type="journal article" date="2015" name="PeerJ">
        <title>First genomic representation of candidate bacterial phylum KSB3 points to enhanced environmental sensing as a trigger of wastewater bulking.</title>
        <authorList>
            <person name="Sekiguchi Y."/>
            <person name="Ohashi A."/>
            <person name="Parks D.H."/>
            <person name="Yamauchi T."/>
            <person name="Tyson G.W."/>
            <person name="Hugenholtz P."/>
        </authorList>
    </citation>
    <scope>NUCLEOTIDE SEQUENCE [LARGE SCALE GENOMIC DNA]</scope>
</reference>
<dbReference type="Gene3D" id="3.30.565.10">
    <property type="entry name" value="Histidine kinase-like ATPase, C-terminal domain"/>
    <property type="match status" value="1"/>
</dbReference>
<feature type="transmembrane region" description="Helical" evidence="9">
    <location>
        <begin position="12"/>
        <end position="31"/>
    </location>
</feature>
<keyword evidence="5" id="KW-0808">Transferase</keyword>
<evidence type="ECO:0000256" key="6">
    <source>
        <dbReference type="ARBA" id="ARBA00022777"/>
    </source>
</evidence>
<dbReference type="InterPro" id="IPR003661">
    <property type="entry name" value="HisK_dim/P_dom"/>
</dbReference>
<keyword evidence="9" id="KW-1133">Transmembrane helix</keyword>
<name>A0A081BTB9_9BACT</name>
<dbReference type="SMART" id="SM00387">
    <property type="entry name" value="HATPase_c"/>
    <property type="match status" value="1"/>
</dbReference>
<sequence>MFQRISLNQIFTLLLILLMLGVISGMTWFFYHQERMLMFRELQRHGFSLAENLAYNAEYGLLFKDNDLLEKLADGAMQDRDVLFAILVDEQGDMLVEKSLQSIPELRKAVIQRIHEIMKDTPSVPFTAHSDQMYQIFIPVFVPTVEKDAGGTPNAAQADDPIQPQETQPRETLGMAVVGISFDRVNDELKDIQKQVIQLAFLVLGVAIVVSRLLVEMIGRPIERLVAGTHRIARGDLSREVQVGFPREIGELAQSFNHMMADLDASRKELEFAAQTLEQRVHDRTQEIEEKNLRLTELVETMKRMQDQLIHSEKMASLGQLVAGIAHEINNPVNFISANITPLKQYVQDLKTLIFEYEQRFQEESATDEAIVRIKREIEFDFLVDDLDVLIQDVETGATRIKHIVQDLRNFSRLDEAELKTIDLHQSLDTTLNLLGHIYEGRITVHKDYGDLPLVDCYAGQLNQVFMNILANAGQAIAQKGNVWITTRLQGSYVSITIRDDGAGIPDDVLPKIFDPFFTTKDVGEGTGLGLSISYGIIEKHRGEITVSSNVGEGTAFTITIPRNPSGTQR</sequence>
<feature type="region of interest" description="Disordered" evidence="8">
    <location>
        <begin position="149"/>
        <end position="170"/>
    </location>
</feature>
<dbReference type="SMART" id="SM00388">
    <property type="entry name" value="HisKA"/>
    <property type="match status" value="1"/>
</dbReference>
<dbReference type="AlphaFoldDB" id="A0A081BTB9"/>
<evidence type="ECO:0000259" key="11">
    <source>
        <dbReference type="PROSITE" id="PS50885"/>
    </source>
</evidence>
<dbReference type="InterPro" id="IPR003594">
    <property type="entry name" value="HATPase_dom"/>
</dbReference>
<feature type="domain" description="Histidine kinase" evidence="10">
    <location>
        <begin position="324"/>
        <end position="565"/>
    </location>
</feature>